<dbReference type="GO" id="GO:0005524">
    <property type="term" value="F:ATP binding"/>
    <property type="evidence" value="ECO:0007669"/>
    <property type="project" value="UniProtKB-KW"/>
</dbReference>
<evidence type="ECO:0000256" key="5">
    <source>
        <dbReference type="SAM" id="MobiDB-lite"/>
    </source>
</evidence>
<dbReference type="FunFam" id="3.30.200.20:FF:000327">
    <property type="entry name" value="Cysteine-rich receptor-like protein kinase 10"/>
    <property type="match status" value="1"/>
</dbReference>
<dbReference type="Gene3D" id="3.30.200.20">
    <property type="entry name" value="Phosphorylase Kinase, domain 1"/>
    <property type="match status" value="1"/>
</dbReference>
<keyword evidence="2" id="KW-0547">Nucleotide-binding</keyword>
<gene>
    <name evidence="7" type="ORF">POM88_027371</name>
</gene>
<keyword evidence="7" id="KW-0675">Receptor</keyword>
<evidence type="ECO:0000256" key="2">
    <source>
        <dbReference type="ARBA" id="ARBA00022741"/>
    </source>
</evidence>
<evidence type="ECO:0000256" key="1">
    <source>
        <dbReference type="ARBA" id="ARBA00022679"/>
    </source>
</evidence>
<organism evidence="7 8">
    <name type="scientific">Heracleum sosnowskyi</name>
    <dbReference type="NCBI Taxonomy" id="360622"/>
    <lineage>
        <taxon>Eukaryota</taxon>
        <taxon>Viridiplantae</taxon>
        <taxon>Streptophyta</taxon>
        <taxon>Embryophyta</taxon>
        <taxon>Tracheophyta</taxon>
        <taxon>Spermatophyta</taxon>
        <taxon>Magnoliopsida</taxon>
        <taxon>eudicotyledons</taxon>
        <taxon>Gunneridae</taxon>
        <taxon>Pentapetalae</taxon>
        <taxon>asterids</taxon>
        <taxon>campanulids</taxon>
        <taxon>Apiales</taxon>
        <taxon>Apiaceae</taxon>
        <taxon>Apioideae</taxon>
        <taxon>apioid superclade</taxon>
        <taxon>Tordylieae</taxon>
        <taxon>Tordyliinae</taxon>
        <taxon>Heracleum</taxon>
    </lineage>
</organism>
<dbReference type="PANTHER" id="PTHR47973">
    <property type="entry name" value="CYSTEINE-RICH RECEPTOR-LIKE PROTEIN KINASE 3"/>
    <property type="match status" value="1"/>
</dbReference>
<accession>A0AAD8MPT3</accession>
<dbReference type="InterPro" id="IPR011009">
    <property type="entry name" value="Kinase-like_dom_sf"/>
</dbReference>
<feature type="region of interest" description="Disordered" evidence="5">
    <location>
        <begin position="297"/>
        <end position="382"/>
    </location>
</feature>
<dbReference type="PROSITE" id="PS50011">
    <property type="entry name" value="PROTEIN_KINASE_DOM"/>
    <property type="match status" value="1"/>
</dbReference>
<keyword evidence="4" id="KW-0067">ATP-binding</keyword>
<evidence type="ECO:0000256" key="4">
    <source>
        <dbReference type="ARBA" id="ARBA00022840"/>
    </source>
</evidence>
<dbReference type="SUPFAM" id="SSF56112">
    <property type="entry name" value="Protein kinase-like (PK-like)"/>
    <property type="match status" value="1"/>
</dbReference>
<proteinExistence type="predicted"/>
<feature type="domain" description="Protein kinase" evidence="6">
    <location>
        <begin position="54"/>
        <end position="297"/>
    </location>
</feature>
<evidence type="ECO:0000256" key="3">
    <source>
        <dbReference type="ARBA" id="ARBA00022777"/>
    </source>
</evidence>
<keyword evidence="8" id="KW-1185">Reference proteome</keyword>
<name>A0AAD8MPT3_9APIA</name>
<sequence length="382" mass="42320">MSNNKSPKNILQAFTKHFRFHSKKDEQGDEMEKIAAQEQKVFAFETLVSATKDFHPDNKLGQGGFGPVFKGKLNDGRIIAVKKLSQNSGQGKKEFMNEAKLLSRVQHRNVVNLLGYCSHEEEKLLVYEYVANESLDKFLFNSGRRGNLDWKRRYDTISGVARDFGMARLYPEDQTHVNTRVAGTNGYMAPEYVMHGKLSVKADVFSFGVLILELISGQKNSTFSQDPSAQNLLDWAYHLYKKNKSLEIADPVLASSADPDQVAMCIQIGLLCIQSDPSLRPTMHKVILMLSKKHGALEEPTRPGYPGSRYRRSRRPNASSSTPGISSEESQSYSTTTSNSGTQTAGASSSTSATTKSDSRGKLPTISGTTDTLKPLPTFPYT</sequence>
<keyword evidence="1" id="KW-0808">Transferase</keyword>
<evidence type="ECO:0000313" key="7">
    <source>
        <dbReference type="EMBL" id="KAK1380627.1"/>
    </source>
</evidence>
<dbReference type="InterPro" id="IPR052059">
    <property type="entry name" value="CR_Ser/Thr_kinase"/>
</dbReference>
<feature type="compositionally biased region" description="Low complexity" evidence="5">
    <location>
        <begin position="316"/>
        <end position="356"/>
    </location>
</feature>
<dbReference type="Pfam" id="PF00069">
    <property type="entry name" value="Pkinase"/>
    <property type="match status" value="1"/>
</dbReference>
<dbReference type="Pfam" id="PF07714">
    <property type="entry name" value="PK_Tyr_Ser-Thr"/>
    <property type="match status" value="1"/>
</dbReference>
<protein>
    <submittedName>
        <fullName evidence="7">Cysteine-rich receptor-like protein kinase 25</fullName>
    </submittedName>
</protein>
<dbReference type="Gene3D" id="1.10.510.10">
    <property type="entry name" value="Transferase(Phosphotransferase) domain 1"/>
    <property type="match status" value="1"/>
</dbReference>
<dbReference type="Proteomes" id="UP001237642">
    <property type="component" value="Unassembled WGS sequence"/>
</dbReference>
<dbReference type="GO" id="GO:0004672">
    <property type="term" value="F:protein kinase activity"/>
    <property type="evidence" value="ECO:0007669"/>
    <property type="project" value="InterPro"/>
</dbReference>
<comment type="caution">
    <text evidence="7">The sequence shown here is derived from an EMBL/GenBank/DDBJ whole genome shotgun (WGS) entry which is preliminary data.</text>
</comment>
<dbReference type="EMBL" id="JAUIZM010000006">
    <property type="protein sequence ID" value="KAK1380627.1"/>
    <property type="molecule type" value="Genomic_DNA"/>
</dbReference>
<dbReference type="InterPro" id="IPR000719">
    <property type="entry name" value="Prot_kinase_dom"/>
</dbReference>
<dbReference type="InterPro" id="IPR001245">
    <property type="entry name" value="Ser-Thr/Tyr_kinase_cat_dom"/>
</dbReference>
<keyword evidence="3 7" id="KW-0418">Kinase</keyword>
<reference evidence="7" key="2">
    <citation type="submission" date="2023-05" db="EMBL/GenBank/DDBJ databases">
        <authorList>
            <person name="Schelkunov M.I."/>
        </authorList>
    </citation>
    <scope>NUCLEOTIDE SEQUENCE</scope>
    <source>
        <strain evidence="7">Hsosn_3</strain>
        <tissue evidence="7">Leaf</tissue>
    </source>
</reference>
<reference evidence="7" key="1">
    <citation type="submission" date="2023-02" db="EMBL/GenBank/DDBJ databases">
        <title>Genome of toxic invasive species Heracleum sosnowskyi carries increased number of genes despite the absence of recent whole-genome duplications.</title>
        <authorList>
            <person name="Schelkunov M."/>
            <person name="Shtratnikova V."/>
            <person name="Makarenko M."/>
            <person name="Klepikova A."/>
            <person name="Omelchenko D."/>
            <person name="Novikova G."/>
            <person name="Obukhova E."/>
            <person name="Bogdanov V."/>
            <person name="Penin A."/>
            <person name="Logacheva M."/>
        </authorList>
    </citation>
    <scope>NUCLEOTIDE SEQUENCE</scope>
    <source>
        <strain evidence="7">Hsosn_3</strain>
        <tissue evidence="7">Leaf</tissue>
    </source>
</reference>
<dbReference type="AlphaFoldDB" id="A0AAD8MPT3"/>
<evidence type="ECO:0000313" key="8">
    <source>
        <dbReference type="Proteomes" id="UP001237642"/>
    </source>
</evidence>
<evidence type="ECO:0000259" key="6">
    <source>
        <dbReference type="PROSITE" id="PS50011"/>
    </source>
</evidence>